<dbReference type="Pfam" id="PF02568">
    <property type="entry name" value="ThiI"/>
    <property type="match status" value="1"/>
</dbReference>
<proteinExistence type="predicted"/>
<gene>
    <name evidence="4" type="ORF">OD816_001007</name>
</gene>
<evidence type="ECO:0000313" key="4">
    <source>
        <dbReference type="EMBL" id="MDF2953762.1"/>
    </source>
</evidence>
<dbReference type="Proteomes" id="UP001144110">
    <property type="component" value="Unassembled WGS sequence"/>
</dbReference>
<dbReference type="InterPro" id="IPR020536">
    <property type="entry name" value="ThiI_AANH"/>
</dbReference>
<reference evidence="4" key="1">
    <citation type="submission" date="2022-11" db="EMBL/GenBank/DDBJ databases">
        <title>Candidatus Alkanophaga archaea from heated hydrothermal vent sediment oxidize petroleum alkanes.</title>
        <authorList>
            <person name="Zehnle H."/>
            <person name="Laso-Perez R."/>
            <person name="Lipp J."/>
            <person name="Teske A."/>
            <person name="Wegener G."/>
        </authorList>
    </citation>
    <scope>NUCLEOTIDE SEQUENCE</scope>
    <source>
        <strain evidence="4">MCA70</strain>
    </source>
</reference>
<dbReference type="SUPFAM" id="SSF52402">
    <property type="entry name" value="Adenine nucleotide alpha hydrolases-like"/>
    <property type="match status" value="1"/>
</dbReference>
<evidence type="ECO:0000259" key="3">
    <source>
        <dbReference type="Pfam" id="PF02568"/>
    </source>
</evidence>
<protein>
    <submittedName>
        <fullName evidence="4">tRNA U34 2-thiouridine synthase MnmA/TrmU</fullName>
    </submittedName>
</protein>
<comment type="caution">
    <text evidence="4">The sequence shown here is derived from an EMBL/GenBank/DDBJ whole genome shotgun (WGS) entry which is preliminary data.</text>
</comment>
<evidence type="ECO:0000256" key="1">
    <source>
        <dbReference type="ARBA" id="ARBA00022741"/>
    </source>
</evidence>
<dbReference type="EMBL" id="JAPHEG010000004">
    <property type="protein sequence ID" value="MDF2953762.1"/>
    <property type="molecule type" value="Genomic_DNA"/>
</dbReference>
<organism evidence="4 5">
    <name type="scientific">Candidatus Thermodesulfobacterium syntrophicum</name>
    <dbReference type="NCBI Taxonomy" id="3060442"/>
    <lineage>
        <taxon>Bacteria</taxon>
        <taxon>Pseudomonadati</taxon>
        <taxon>Thermodesulfobacteriota</taxon>
        <taxon>Thermodesulfobacteria</taxon>
        <taxon>Thermodesulfobacteriales</taxon>
        <taxon>Thermodesulfobacteriaceae</taxon>
        <taxon>Thermodesulfobacterium</taxon>
    </lineage>
</organism>
<dbReference type="GO" id="GO:0005524">
    <property type="term" value="F:ATP binding"/>
    <property type="evidence" value="ECO:0007669"/>
    <property type="project" value="UniProtKB-KW"/>
</dbReference>
<dbReference type="InterPro" id="IPR014729">
    <property type="entry name" value="Rossmann-like_a/b/a_fold"/>
</dbReference>
<name>A0AAE3P249_9BACT</name>
<evidence type="ECO:0000313" key="5">
    <source>
        <dbReference type="Proteomes" id="UP001144110"/>
    </source>
</evidence>
<dbReference type="Gene3D" id="3.40.50.620">
    <property type="entry name" value="HUPs"/>
    <property type="match status" value="1"/>
</dbReference>
<keyword evidence="1" id="KW-0547">Nucleotide-binding</keyword>
<dbReference type="PANTHER" id="PTHR11933:SF6">
    <property type="entry name" value="THIL AANH DOMAIN-CONTAINING PROTEIN"/>
    <property type="match status" value="1"/>
</dbReference>
<accession>A0AAE3P249</accession>
<feature type="domain" description="Thil AANH" evidence="3">
    <location>
        <begin position="4"/>
        <end position="146"/>
    </location>
</feature>
<dbReference type="PANTHER" id="PTHR11933">
    <property type="entry name" value="TRNA 5-METHYLAMINOMETHYL-2-THIOURIDYLATE -METHYLTRANSFERASE"/>
    <property type="match status" value="1"/>
</dbReference>
<sequence>MPTAILLFSEGLDSHLAGLILEEQGIKIVAVKFVTPFFGWKYKENPESFYEKVKALGFDEGLLVDVTEEYIEVLKKPEHGYGDYANPCVDCKIFMLKKAKKLMEELKADFIATGEVLGQRPMSQNKNALELIERKAGVKGILLRPLSAKLLAATEPEKKGIIDREKLFDIFGRKRNAQFELAKKFKLKEIPTPSGGCLLTDPQIGGRVLKVIKERRTLNYETSQLLVIGRHFLEEGLWIVLGRNKEENEKIRRIVQNKYRTYTLNIPAPTAVIVEGNPPEEFIKKLLIKYSKKAKEKISKGEDVFLISGK</sequence>
<evidence type="ECO:0000256" key="2">
    <source>
        <dbReference type="ARBA" id="ARBA00022840"/>
    </source>
</evidence>
<keyword evidence="2" id="KW-0067">ATP-binding</keyword>
<dbReference type="AlphaFoldDB" id="A0AAE3P249"/>
<dbReference type="GO" id="GO:0004810">
    <property type="term" value="F:CCA tRNA nucleotidyltransferase activity"/>
    <property type="evidence" value="ECO:0007669"/>
    <property type="project" value="InterPro"/>
</dbReference>